<sequence length="171" mass="18441">MRIDGVRAEPGGDVTITFVPHGYEVQGVHLDTRMEIWFERFFRVRYVLSALVGSAVFGVLAISAGEQGASSTTQTLIFAPGIVGIAYGLLSFIASRITVLTSAAQTLRQADYKHHPSHAIHQAWAHQSFDALAITVQHTDGTQARYTATGPAAPALGQGFHHLLGPRLTSY</sequence>
<name>A0ABP4C6X1_9ACTN</name>
<evidence type="ECO:0000313" key="3">
    <source>
        <dbReference type="Proteomes" id="UP001500665"/>
    </source>
</evidence>
<keyword evidence="1" id="KW-1133">Transmembrane helix</keyword>
<reference evidence="3" key="1">
    <citation type="journal article" date="2019" name="Int. J. Syst. Evol. Microbiol.">
        <title>The Global Catalogue of Microorganisms (GCM) 10K type strain sequencing project: providing services to taxonomists for standard genome sequencing and annotation.</title>
        <authorList>
            <consortium name="The Broad Institute Genomics Platform"/>
            <consortium name="The Broad Institute Genome Sequencing Center for Infectious Disease"/>
            <person name="Wu L."/>
            <person name="Ma J."/>
        </authorList>
    </citation>
    <scope>NUCLEOTIDE SEQUENCE [LARGE SCALE GENOMIC DNA]</scope>
    <source>
        <strain evidence="3">JCM 10696</strain>
    </source>
</reference>
<gene>
    <name evidence="2" type="ORF">GCM10009550_52780</name>
</gene>
<feature type="transmembrane region" description="Helical" evidence="1">
    <location>
        <begin position="44"/>
        <end position="64"/>
    </location>
</feature>
<dbReference type="EMBL" id="BAAAHH010000025">
    <property type="protein sequence ID" value="GAA0960931.1"/>
    <property type="molecule type" value="Genomic_DNA"/>
</dbReference>
<evidence type="ECO:0000256" key="1">
    <source>
        <dbReference type="SAM" id="Phobius"/>
    </source>
</evidence>
<keyword evidence="3" id="KW-1185">Reference proteome</keyword>
<dbReference type="Proteomes" id="UP001500665">
    <property type="component" value="Unassembled WGS sequence"/>
</dbReference>
<evidence type="ECO:0000313" key="2">
    <source>
        <dbReference type="EMBL" id="GAA0960931.1"/>
    </source>
</evidence>
<dbReference type="RefSeq" id="WP_344243655.1">
    <property type="nucleotide sequence ID" value="NZ_BAAAHH010000025.1"/>
</dbReference>
<feature type="transmembrane region" description="Helical" evidence="1">
    <location>
        <begin position="76"/>
        <end position="99"/>
    </location>
</feature>
<keyword evidence="1" id="KW-0812">Transmembrane</keyword>
<protein>
    <submittedName>
        <fullName evidence="2">Uncharacterized protein</fullName>
    </submittedName>
</protein>
<organism evidence="2 3">
    <name type="scientific">Actinocorallia libanotica</name>
    <dbReference type="NCBI Taxonomy" id="46162"/>
    <lineage>
        <taxon>Bacteria</taxon>
        <taxon>Bacillati</taxon>
        <taxon>Actinomycetota</taxon>
        <taxon>Actinomycetes</taxon>
        <taxon>Streptosporangiales</taxon>
        <taxon>Thermomonosporaceae</taxon>
        <taxon>Actinocorallia</taxon>
    </lineage>
</organism>
<proteinExistence type="predicted"/>
<comment type="caution">
    <text evidence="2">The sequence shown here is derived from an EMBL/GenBank/DDBJ whole genome shotgun (WGS) entry which is preliminary data.</text>
</comment>
<keyword evidence="1" id="KW-0472">Membrane</keyword>
<accession>A0ABP4C6X1</accession>